<proteinExistence type="predicted"/>
<evidence type="ECO:0000313" key="2">
    <source>
        <dbReference type="Proteomes" id="UP001431209"/>
    </source>
</evidence>
<dbReference type="AlphaFoldDB" id="A0AAW2Z6U4"/>
<dbReference type="InterPro" id="IPR027417">
    <property type="entry name" value="P-loop_NTPase"/>
</dbReference>
<dbReference type="Gene3D" id="3.40.50.300">
    <property type="entry name" value="P-loop containing nucleotide triphosphate hydrolases"/>
    <property type="match status" value="1"/>
</dbReference>
<reference evidence="1 2" key="1">
    <citation type="submission" date="2024-03" db="EMBL/GenBank/DDBJ databases">
        <title>The Acrasis kona genome and developmental transcriptomes reveal deep origins of eukaryotic multicellular pathways.</title>
        <authorList>
            <person name="Sheikh S."/>
            <person name="Fu C.-J."/>
            <person name="Brown M.W."/>
            <person name="Baldauf S.L."/>
        </authorList>
    </citation>
    <scope>NUCLEOTIDE SEQUENCE [LARGE SCALE GENOMIC DNA]</scope>
    <source>
        <strain evidence="1 2">ATCC MYA-3509</strain>
    </source>
</reference>
<sequence>MNFARELHDREEAVRVIENAAAMNYEHFEENKKAGVEKQRRKILLAVGSSGSGKTRACAEVTRVMRRMGGVYEHTQEIFIDFSNVNKINNLDGTGDEIIGARLFALVLRKETISEFQNALGDNFNKIRSSLSVEKVMPLIGNFYREKLGLQQDDTVSVVIVLDEIQKVQEDRGLDVFREIKHALLQYSCNNTDPNLKLVRDNVFITIVYSGTVMLSDVSFAATDYSSEHMPLPPLSSESVRRILDLEQANDIISNHRWLVRYFTLMGLVPRNLRIALDQSKQLLRTNYKHMDTKYNNQSNVQDSFASEVITKTNNNIKTMFNSSRISQVYSDSKAHDEELIEYTLSGLQLPNQVWVSELVRSGMLSGLESANNLIPHSIFMDLISKYASHIYRLIPSIDSDVQWERFSELEGNLLAIKINTLVNNSITNYHLEDLFNFPVYDAERGRTKVMLKKVTVGRSGVHFIKKKKSGSNKGVKSQIEIQQINVGPEDNVVVDGISVKDRKKHVLYFKRNEIGLDAYMEFDRLGGPKRPISVFVQYKSKHITAKSTNQTNEMPAAWYDRVHGALEEKYKNNDCYFVYVTMAELTHRQVTDALFNSTKPRVNLMIVDARDLAKNRPNIQPFYKLDFGKNEKVKQFN</sequence>
<dbReference type="Proteomes" id="UP001431209">
    <property type="component" value="Unassembled WGS sequence"/>
</dbReference>
<keyword evidence="2" id="KW-1185">Reference proteome</keyword>
<accession>A0AAW2Z6U4</accession>
<evidence type="ECO:0000313" key="1">
    <source>
        <dbReference type="EMBL" id="KAL0484963.1"/>
    </source>
</evidence>
<gene>
    <name evidence="1" type="ORF">AKO1_000460</name>
</gene>
<organism evidence="1 2">
    <name type="scientific">Acrasis kona</name>
    <dbReference type="NCBI Taxonomy" id="1008807"/>
    <lineage>
        <taxon>Eukaryota</taxon>
        <taxon>Discoba</taxon>
        <taxon>Heterolobosea</taxon>
        <taxon>Tetramitia</taxon>
        <taxon>Eutetramitia</taxon>
        <taxon>Acrasidae</taxon>
        <taxon>Acrasis</taxon>
    </lineage>
</organism>
<protein>
    <submittedName>
        <fullName evidence="1">CYP85A1</fullName>
    </submittedName>
</protein>
<dbReference type="SUPFAM" id="SSF52540">
    <property type="entry name" value="P-loop containing nucleoside triphosphate hydrolases"/>
    <property type="match status" value="1"/>
</dbReference>
<dbReference type="EMBL" id="JAOPGA020001094">
    <property type="protein sequence ID" value="KAL0484963.1"/>
    <property type="molecule type" value="Genomic_DNA"/>
</dbReference>
<name>A0AAW2Z6U4_9EUKA</name>
<comment type="caution">
    <text evidence="1">The sequence shown here is derived from an EMBL/GenBank/DDBJ whole genome shotgun (WGS) entry which is preliminary data.</text>
</comment>